<dbReference type="Proteomes" id="UP000663722">
    <property type="component" value="Chromosome"/>
</dbReference>
<reference evidence="1" key="1">
    <citation type="journal article" date="2021" name="Microb. Physiol.">
        <title>Proteogenomic Insights into the Physiology of Marine, Sulfate-Reducing, Filamentous Desulfonema limicola and Desulfonema magnum.</title>
        <authorList>
            <person name="Schnaars V."/>
            <person name="Wohlbrand L."/>
            <person name="Scheve S."/>
            <person name="Hinrichs C."/>
            <person name="Reinhardt R."/>
            <person name="Rabus R."/>
        </authorList>
    </citation>
    <scope>NUCLEOTIDE SEQUENCE</scope>
    <source>
        <strain evidence="1">4be13</strain>
    </source>
</reference>
<accession>A0A975GLH2</accession>
<evidence type="ECO:0000313" key="2">
    <source>
        <dbReference type="Proteomes" id="UP000663722"/>
    </source>
</evidence>
<keyword evidence="2" id="KW-1185">Reference proteome</keyword>
<dbReference type="KEGG" id="dmm:dnm_018560"/>
<evidence type="ECO:0000313" key="1">
    <source>
        <dbReference type="EMBL" id="QTA85841.1"/>
    </source>
</evidence>
<sequence>MSEITELNDQVFFFVIPAKAGIHCSRKRRTGEKKFFRVVRHFLKKWIPAFAGFGVSSVERNDWVFIRTGSENLIIGQKKRSECD</sequence>
<dbReference type="EMBL" id="CP061800">
    <property type="protein sequence ID" value="QTA85841.1"/>
    <property type="molecule type" value="Genomic_DNA"/>
</dbReference>
<dbReference type="AlphaFoldDB" id="A0A975GLH2"/>
<protein>
    <submittedName>
        <fullName evidence="1">Uncharacterized protein</fullName>
    </submittedName>
</protein>
<proteinExistence type="predicted"/>
<gene>
    <name evidence="1" type="ORF">dnm_018560</name>
</gene>
<name>A0A975GLH2_9BACT</name>
<organism evidence="1 2">
    <name type="scientific">Desulfonema magnum</name>
    <dbReference type="NCBI Taxonomy" id="45655"/>
    <lineage>
        <taxon>Bacteria</taxon>
        <taxon>Pseudomonadati</taxon>
        <taxon>Thermodesulfobacteriota</taxon>
        <taxon>Desulfobacteria</taxon>
        <taxon>Desulfobacterales</taxon>
        <taxon>Desulfococcaceae</taxon>
        <taxon>Desulfonema</taxon>
    </lineage>
</organism>